<sequence>MANIPPFTFKNPDKVLRQLGERLRIHRLARGLTQVELAERAGLSLSTLKLLESKGMGSLQRLLKVAMVLDLDVELANLFQADPVFKDLQAVERSQGQRAPRRKPREV</sequence>
<dbReference type="InterPro" id="IPR001387">
    <property type="entry name" value="Cro/C1-type_HTH"/>
</dbReference>
<accession>A0A8J7MET5</accession>
<dbReference type="AlphaFoldDB" id="A0A8J7MET5"/>
<gene>
    <name evidence="2" type="ORF">JIN82_09395</name>
</gene>
<dbReference type="Proteomes" id="UP000624703">
    <property type="component" value="Unassembled WGS sequence"/>
</dbReference>
<name>A0A8J7MET5_9BACT</name>
<dbReference type="EMBL" id="JAENIM010000039">
    <property type="protein sequence ID" value="MBK1791363.1"/>
    <property type="molecule type" value="Genomic_DNA"/>
</dbReference>
<dbReference type="Gene3D" id="1.10.260.40">
    <property type="entry name" value="lambda repressor-like DNA-binding domains"/>
    <property type="match status" value="1"/>
</dbReference>
<dbReference type="GO" id="GO:0003677">
    <property type="term" value="F:DNA binding"/>
    <property type="evidence" value="ECO:0007669"/>
    <property type="project" value="InterPro"/>
</dbReference>
<dbReference type="RefSeq" id="WP_200311371.1">
    <property type="nucleotide sequence ID" value="NZ_JAENIM010000039.1"/>
</dbReference>
<dbReference type="InterPro" id="IPR010982">
    <property type="entry name" value="Lambda_DNA-bd_dom_sf"/>
</dbReference>
<dbReference type="Pfam" id="PF01381">
    <property type="entry name" value="HTH_3"/>
    <property type="match status" value="1"/>
</dbReference>
<dbReference type="CDD" id="cd00093">
    <property type="entry name" value="HTH_XRE"/>
    <property type="match status" value="1"/>
</dbReference>
<protein>
    <submittedName>
        <fullName evidence="2">Helix-turn-helix transcriptional regulator</fullName>
    </submittedName>
</protein>
<organism evidence="2 3">
    <name type="scientific">Persicirhabdus sediminis</name>
    <dbReference type="NCBI Taxonomy" id="454144"/>
    <lineage>
        <taxon>Bacteria</taxon>
        <taxon>Pseudomonadati</taxon>
        <taxon>Verrucomicrobiota</taxon>
        <taxon>Verrucomicrobiia</taxon>
        <taxon>Verrucomicrobiales</taxon>
        <taxon>Verrucomicrobiaceae</taxon>
        <taxon>Persicirhabdus</taxon>
    </lineage>
</organism>
<keyword evidence="3" id="KW-1185">Reference proteome</keyword>
<evidence type="ECO:0000313" key="3">
    <source>
        <dbReference type="Proteomes" id="UP000624703"/>
    </source>
</evidence>
<dbReference type="SMART" id="SM00530">
    <property type="entry name" value="HTH_XRE"/>
    <property type="match status" value="1"/>
</dbReference>
<dbReference type="SUPFAM" id="SSF47413">
    <property type="entry name" value="lambda repressor-like DNA-binding domains"/>
    <property type="match status" value="1"/>
</dbReference>
<reference evidence="2" key="1">
    <citation type="submission" date="2021-01" db="EMBL/GenBank/DDBJ databases">
        <title>Modified the classification status of verrucomicrobia.</title>
        <authorList>
            <person name="Feng X."/>
        </authorList>
    </citation>
    <scope>NUCLEOTIDE SEQUENCE</scope>
    <source>
        <strain evidence="2">_KCTC 22039</strain>
    </source>
</reference>
<evidence type="ECO:0000313" key="2">
    <source>
        <dbReference type="EMBL" id="MBK1791363.1"/>
    </source>
</evidence>
<comment type="caution">
    <text evidence="2">The sequence shown here is derived from an EMBL/GenBank/DDBJ whole genome shotgun (WGS) entry which is preliminary data.</text>
</comment>
<proteinExistence type="predicted"/>
<evidence type="ECO:0000259" key="1">
    <source>
        <dbReference type="PROSITE" id="PS50943"/>
    </source>
</evidence>
<feature type="domain" description="HTH cro/C1-type" evidence="1">
    <location>
        <begin position="23"/>
        <end position="76"/>
    </location>
</feature>
<dbReference type="PROSITE" id="PS50943">
    <property type="entry name" value="HTH_CROC1"/>
    <property type="match status" value="1"/>
</dbReference>